<evidence type="ECO:0000313" key="4">
    <source>
        <dbReference type="Proteomes" id="UP000031036"/>
    </source>
</evidence>
<evidence type="ECO:0000256" key="2">
    <source>
        <dbReference type="SAM" id="MobiDB-lite"/>
    </source>
</evidence>
<dbReference type="SUPFAM" id="SSF52540">
    <property type="entry name" value="P-loop containing nucleoside triphosphate hydrolases"/>
    <property type="match status" value="1"/>
</dbReference>
<evidence type="ECO:0000313" key="3">
    <source>
        <dbReference type="EMBL" id="KHN72797.1"/>
    </source>
</evidence>
<dbReference type="Gene3D" id="3.40.50.300">
    <property type="entry name" value="P-loop containing nucleotide triphosphate hydrolases"/>
    <property type="match status" value="1"/>
</dbReference>
<comment type="caution">
    <text evidence="3">The sequence shown here is derived from an EMBL/GenBank/DDBJ whole genome shotgun (WGS) entry which is preliminary data.</text>
</comment>
<proteinExistence type="predicted"/>
<dbReference type="InterPro" id="IPR027417">
    <property type="entry name" value="P-loop_NTPase"/>
</dbReference>
<feature type="compositionally biased region" description="Basic and acidic residues" evidence="2">
    <location>
        <begin position="24"/>
        <end position="35"/>
    </location>
</feature>
<dbReference type="EMBL" id="JPKZ01003195">
    <property type="protein sequence ID" value="KHN72797.1"/>
    <property type="molecule type" value="Genomic_DNA"/>
</dbReference>
<evidence type="ECO:0000256" key="1">
    <source>
        <dbReference type="ARBA" id="ARBA00023242"/>
    </source>
</evidence>
<name>A0A0B2UUS0_TOXCA</name>
<sequence>MVKPAECQAGEDPMEGEDAGLELKLGRNEDLRETTVVESSSGETTRDDKDTITSSVLDNAEEEEEETKNVLKSALHVDERMLHSLQECLGETTSKSVVVAVDKIFQGSSKLDGDAVVQFVHALGHVSVEELSIAGNPRMFMLQKIVEISFYDMGRIRLQWSRIRAVLGEHFNRSSGKLVLIAKLLPKLRDDGHKVLIFSQMVRVSDIIEEFLVAQKAYIHCEWKAQEELEAGDKRAAAKLKRFLHKRAHSSDQVEICCRRNY</sequence>
<gene>
    <name evidence="3" type="primary">ARFGEF1</name>
    <name evidence="3" type="ORF">Tcan_04943</name>
</gene>
<dbReference type="GO" id="GO:0042393">
    <property type="term" value="F:histone binding"/>
    <property type="evidence" value="ECO:0007669"/>
    <property type="project" value="TreeGrafter"/>
</dbReference>
<keyword evidence="4" id="KW-1185">Reference proteome</keyword>
<dbReference type="GO" id="GO:0016887">
    <property type="term" value="F:ATP hydrolysis activity"/>
    <property type="evidence" value="ECO:0007669"/>
    <property type="project" value="TreeGrafter"/>
</dbReference>
<organism evidence="3 4">
    <name type="scientific">Toxocara canis</name>
    <name type="common">Canine roundworm</name>
    <dbReference type="NCBI Taxonomy" id="6265"/>
    <lineage>
        <taxon>Eukaryota</taxon>
        <taxon>Metazoa</taxon>
        <taxon>Ecdysozoa</taxon>
        <taxon>Nematoda</taxon>
        <taxon>Chromadorea</taxon>
        <taxon>Rhabditida</taxon>
        <taxon>Spirurina</taxon>
        <taxon>Ascaridomorpha</taxon>
        <taxon>Ascaridoidea</taxon>
        <taxon>Toxocaridae</taxon>
        <taxon>Toxocara</taxon>
    </lineage>
</organism>
<protein>
    <submittedName>
        <fullName evidence="3">Brefeldin A-inhibited guanine nucleotide-exchange protein 1</fullName>
    </submittedName>
</protein>
<dbReference type="AlphaFoldDB" id="A0A0B2UUS0"/>
<dbReference type="Proteomes" id="UP000031036">
    <property type="component" value="Unassembled WGS sequence"/>
</dbReference>
<dbReference type="PANTHER" id="PTHR45623:SF11">
    <property type="entry name" value="KISMET, ISOFORM C"/>
    <property type="match status" value="1"/>
</dbReference>
<keyword evidence="1" id="KW-0539">Nucleus</keyword>
<dbReference type="GO" id="GO:0000785">
    <property type="term" value="C:chromatin"/>
    <property type="evidence" value="ECO:0007669"/>
    <property type="project" value="TreeGrafter"/>
</dbReference>
<dbReference type="GO" id="GO:0003682">
    <property type="term" value="F:chromatin binding"/>
    <property type="evidence" value="ECO:0007669"/>
    <property type="project" value="TreeGrafter"/>
</dbReference>
<dbReference type="GO" id="GO:0005634">
    <property type="term" value="C:nucleus"/>
    <property type="evidence" value="ECO:0007669"/>
    <property type="project" value="TreeGrafter"/>
</dbReference>
<feature type="region of interest" description="Disordered" evidence="2">
    <location>
        <begin position="1"/>
        <end position="69"/>
    </location>
</feature>
<dbReference type="GO" id="GO:0140658">
    <property type="term" value="F:ATP-dependent chromatin remodeler activity"/>
    <property type="evidence" value="ECO:0007669"/>
    <property type="project" value="TreeGrafter"/>
</dbReference>
<dbReference type="GO" id="GO:0003677">
    <property type="term" value="F:DNA binding"/>
    <property type="evidence" value="ECO:0007669"/>
    <property type="project" value="TreeGrafter"/>
</dbReference>
<accession>A0A0B2UUS0</accession>
<dbReference type="PANTHER" id="PTHR45623">
    <property type="entry name" value="CHROMODOMAIN-HELICASE-DNA-BINDING PROTEIN 3-RELATED-RELATED"/>
    <property type="match status" value="1"/>
</dbReference>
<dbReference type="OrthoDB" id="18431at2759"/>
<reference evidence="3 4" key="1">
    <citation type="submission" date="2014-11" db="EMBL/GenBank/DDBJ databases">
        <title>Genetic blueprint of the zoonotic pathogen Toxocara canis.</title>
        <authorList>
            <person name="Zhu X.-Q."/>
            <person name="Korhonen P.K."/>
            <person name="Cai H."/>
            <person name="Young N.D."/>
            <person name="Nejsum P."/>
            <person name="von Samson-Himmelstjerna G."/>
            <person name="Boag P.R."/>
            <person name="Tan P."/>
            <person name="Li Q."/>
            <person name="Min J."/>
            <person name="Yang Y."/>
            <person name="Wang X."/>
            <person name="Fang X."/>
            <person name="Hall R.S."/>
            <person name="Hofmann A."/>
            <person name="Sternberg P.W."/>
            <person name="Jex A.R."/>
            <person name="Gasser R.B."/>
        </authorList>
    </citation>
    <scope>NUCLEOTIDE SEQUENCE [LARGE SCALE GENOMIC DNA]</scope>
    <source>
        <strain evidence="3">PN_DK_2014</strain>
    </source>
</reference>
<dbReference type="STRING" id="6265.A0A0B2UUS0"/>